<keyword evidence="1" id="KW-0175">Coiled coil</keyword>
<evidence type="ECO:0000313" key="3">
    <source>
        <dbReference type="Proteomes" id="UP000003165"/>
    </source>
</evidence>
<dbReference type="EMBL" id="ACIS01000002">
    <property type="protein sequence ID" value="EEG09607.1"/>
    <property type="molecule type" value="Genomic_DNA"/>
</dbReference>
<feature type="coiled-coil region" evidence="1">
    <location>
        <begin position="1"/>
        <end position="64"/>
    </location>
</feature>
<name>B9Z0K1_9NEIS</name>
<comment type="caution">
    <text evidence="2">The sequence shown here is derived from an EMBL/GenBank/DDBJ whole genome shotgun (WGS) entry which is preliminary data.</text>
</comment>
<sequence length="95" mass="10915">MATKEAYRKKLEAQLKEWDAKLAVLSAKAKKATADARINYENELESLKSKRAAAYNMLEEMGERGENTWEDMKDGVEKVWDEMSKAIEKVAARFK</sequence>
<dbReference type="AlphaFoldDB" id="B9Z0K1"/>
<dbReference type="Proteomes" id="UP000003165">
    <property type="component" value="Unassembled WGS sequence"/>
</dbReference>
<evidence type="ECO:0000313" key="2">
    <source>
        <dbReference type="EMBL" id="EEG09607.1"/>
    </source>
</evidence>
<dbReference type="eggNOG" id="ENOG5032YVY">
    <property type="taxonomic scope" value="Bacteria"/>
</dbReference>
<keyword evidence="3" id="KW-1185">Reference proteome</keyword>
<reference evidence="2 3" key="1">
    <citation type="submission" date="2009-02" db="EMBL/GenBank/DDBJ databases">
        <title>Sequencing of the draft genome and assembly of Lutiella nitroferrum 2002.</title>
        <authorList>
            <consortium name="US DOE Joint Genome Institute (JGI-PGF)"/>
            <person name="Lucas S."/>
            <person name="Copeland A."/>
            <person name="Lapidus A."/>
            <person name="Glavina del Rio T."/>
            <person name="Tice H."/>
            <person name="Bruce D."/>
            <person name="Goodwin L."/>
            <person name="Pitluck S."/>
            <person name="Larimer F."/>
            <person name="Land M.L."/>
            <person name="Hauser L."/>
            <person name="Coates J.D."/>
        </authorList>
    </citation>
    <scope>NUCLEOTIDE SEQUENCE [LARGE SCALE GENOMIC DNA]</scope>
    <source>
        <strain evidence="2 3">2002</strain>
    </source>
</reference>
<gene>
    <name evidence="2" type="ORF">FuraDRAFT_0623</name>
</gene>
<organism evidence="2 3">
    <name type="scientific">Pseudogulbenkiania ferrooxidans 2002</name>
    <dbReference type="NCBI Taxonomy" id="279714"/>
    <lineage>
        <taxon>Bacteria</taxon>
        <taxon>Pseudomonadati</taxon>
        <taxon>Pseudomonadota</taxon>
        <taxon>Betaproteobacteria</taxon>
        <taxon>Neisseriales</taxon>
        <taxon>Chromobacteriaceae</taxon>
        <taxon>Pseudogulbenkiania</taxon>
    </lineage>
</organism>
<dbReference type="RefSeq" id="WP_008952643.1">
    <property type="nucleotide sequence ID" value="NZ_ACIS01000002.1"/>
</dbReference>
<accession>B9Z0K1</accession>
<protein>
    <submittedName>
        <fullName evidence="2">Uncharacterized conserved coiled coil protein</fullName>
    </submittedName>
</protein>
<proteinExistence type="predicted"/>
<evidence type="ECO:0000256" key="1">
    <source>
        <dbReference type="SAM" id="Coils"/>
    </source>
</evidence>